<feature type="compositionally biased region" description="Low complexity" evidence="1">
    <location>
        <begin position="34"/>
        <end position="43"/>
    </location>
</feature>
<reference evidence="2" key="2">
    <citation type="submission" date="2020-06" db="EMBL/GenBank/DDBJ databases">
        <title>Helianthus annuus Genome sequencing and assembly Release 2.</title>
        <authorList>
            <person name="Gouzy J."/>
            <person name="Langlade N."/>
            <person name="Munos S."/>
        </authorList>
    </citation>
    <scope>NUCLEOTIDE SEQUENCE</scope>
    <source>
        <tissue evidence="2">Leaves</tissue>
    </source>
</reference>
<proteinExistence type="predicted"/>
<evidence type="ECO:0000313" key="2">
    <source>
        <dbReference type="EMBL" id="KAF5795484.1"/>
    </source>
</evidence>
<reference evidence="2" key="1">
    <citation type="journal article" date="2017" name="Nature">
        <title>The sunflower genome provides insights into oil metabolism, flowering and Asterid evolution.</title>
        <authorList>
            <person name="Badouin H."/>
            <person name="Gouzy J."/>
            <person name="Grassa C.J."/>
            <person name="Murat F."/>
            <person name="Staton S.E."/>
            <person name="Cottret L."/>
            <person name="Lelandais-Briere C."/>
            <person name="Owens G.L."/>
            <person name="Carrere S."/>
            <person name="Mayjonade B."/>
            <person name="Legrand L."/>
            <person name="Gill N."/>
            <person name="Kane N.C."/>
            <person name="Bowers J.E."/>
            <person name="Hubner S."/>
            <person name="Bellec A."/>
            <person name="Berard A."/>
            <person name="Berges H."/>
            <person name="Blanchet N."/>
            <person name="Boniface M.C."/>
            <person name="Brunel D."/>
            <person name="Catrice O."/>
            <person name="Chaidir N."/>
            <person name="Claudel C."/>
            <person name="Donnadieu C."/>
            <person name="Faraut T."/>
            <person name="Fievet G."/>
            <person name="Helmstetter N."/>
            <person name="King M."/>
            <person name="Knapp S.J."/>
            <person name="Lai Z."/>
            <person name="Le Paslier M.C."/>
            <person name="Lippi Y."/>
            <person name="Lorenzon L."/>
            <person name="Mandel J.R."/>
            <person name="Marage G."/>
            <person name="Marchand G."/>
            <person name="Marquand E."/>
            <person name="Bret-Mestries E."/>
            <person name="Morien E."/>
            <person name="Nambeesan S."/>
            <person name="Nguyen T."/>
            <person name="Pegot-Espagnet P."/>
            <person name="Pouilly N."/>
            <person name="Raftis F."/>
            <person name="Sallet E."/>
            <person name="Schiex T."/>
            <person name="Thomas J."/>
            <person name="Vandecasteele C."/>
            <person name="Vares D."/>
            <person name="Vear F."/>
            <person name="Vautrin S."/>
            <person name="Crespi M."/>
            <person name="Mangin B."/>
            <person name="Burke J.M."/>
            <person name="Salse J."/>
            <person name="Munos S."/>
            <person name="Vincourt P."/>
            <person name="Rieseberg L.H."/>
            <person name="Langlade N.B."/>
        </authorList>
    </citation>
    <scope>NUCLEOTIDE SEQUENCE</scope>
    <source>
        <tissue evidence="2">Leaves</tissue>
    </source>
</reference>
<dbReference type="EMBL" id="MNCJ02000323">
    <property type="protein sequence ID" value="KAF5795484.1"/>
    <property type="molecule type" value="Genomic_DNA"/>
</dbReference>
<protein>
    <submittedName>
        <fullName evidence="2">Uncharacterized protein</fullName>
    </submittedName>
</protein>
<dbReference type="AlphaFoldDB" id="A0A9K3NCR2"/>
<evidence type="ECO:0000313" key="3">
    <source>
        <dbReference type="Proteomes" id="UP000215914"/>
    </source>
</evidence>
<name>A0A9K3NCR2_HELAN</name>
<dbReference type="Gramene" id="mRNA:HanXRQr2_Chr08g0340191">
    <property type="protein sequence ID" value="CDS:HanXRQr2_Chr08g0340191.1"/>
    <property type="gene ID" value="HanXRQr2_Chr08g0340191"/>
</dbReference>
<sequence>MGRKLPFAATNTNNTPKHSSSTETLKTNECHQNSSSSSSSSSSGVKKPPELRIRPRFAPEFDGVNCFETIVPY</sequence>
<feature type="region of interest" description="Disordered" evidence="1">
    <location>
        <begin position="1"/>
        <end position="55"/>
    </location>
</feature>
<keyword evidence="3" id="KW-1185">Reference proteome</keyword>
<feature type="compositionally biased region" description="Polar residues" evidence="1">
    <location>
        <begin position="9"/>
        <end position="33"/>
    </location>
</feature>
<comment type="caution">
    <text evidence="2">The sequence shown here is derived from an EMBL/GenBank/DDBJ whole genome shotgun (WGS) entry which is preliminary data.</text>
</comment>
<dbReference type="PANTHER" id="PTHR33641:SF16">
    <property type="entry name" value="AVR9_CF-9 RAPIDLY ELICITED PROTEIN"/>
    <property type="match status" value="1"/>
</dbReference>
<dbReference type="Proteomes" id="UP000215914">
    <property type="component" value="Unassembled WGS sequence"/>
</dbReference>
<organism evidence="2 3">
    <name type="scientific">Helianthus annuus</name>
    <name type="common">Common sunflower</name>
    <dbReference type="NCBI Taxonomy" id="4232"/>
    <lineage>
        <taxon>Eukaryota</taxon>
        <taxon>Viridiplantae</taxon>
        <taxon>Streptophyta</taxon>
        <taxon>Embryophyta</taxon>
        <taxon>Tracheophyta</taxon>
        <taxon>Spermatophyta</taxon>
        <taxon>Magnoliopsida</taxon>
        <taxon>eudicotyledons</taxon>
        <taxon>Gunneridae</taxon>
        <taxon>Pentapetalae</taxon>
        <taxon>asterids</taxon>
        <taxon>campanulids</taxon>
        <taxon>Asterales</taxon>
        <taxon>Asteraceae</taxon>
        <taxon>Asteroideae</taxon>
        <taxon>Heliantheae alliance</taxon>
        <taxon>Heliantheae</taxon>
        <taxon>Helianthus</taxon>
    </lineage>
</organism>
<accession>A0A9K3NCR2</accession>
<dbReference type="PANTHER" id="PTHR33641">
    <property type="entry name" value="OS06G0133500 PROTEIN"/>
    <property type="match status" value="1"/>
</dbReference>
<gene>
    <name evidence="2" type="ORF">HanXRQr2_Chr08g0340191</name>
</gene>
<evidence type="ECO:0000256" key="1">
    <source>
        <dbReference type="SAM" id="MobiDB-lite"/>
    </source>
</evidence>